<dbReference type="FunFam" id="2.60.120.430:FF:000002">
    <property type="entry name" value="Leucine-rich repeat receptor-like protein kinase"/>
    <property type="match status" value="1"/>
</dbReference>
<keyword evidence="2" id="KW-0723">Serine/threonine-protein kinase</keyword>
<keyword evidence="17 18" id="KW-0968">Cytoplasmic vesicle</keyword>
<dbReference type="InterPro" id="IPR001245">
    <property type="entry name" value="Ser-Thr/Tyr_kinase_cat_dom"/>
</dbReference>
<dbReference type="PANTHER" id="PTHR48006">
    <property type="entry name" value="LEUCINE-RICH REPEAT-CONTAINING PROTEIN DDB_G0281931-RELATED"/>
    <property type="match status" value="1"/>
</dbReference>
<accession>A0A9D5CN12</accession>
<feature type="binding site" evidence="19">
    <location>
        <position position="800"/>
    </location>
    <ligand>
        <name>ATP</name>
        <dbReference type="ChEBI" id="CHEBI:30616"/>
    </ligand>
</feature>
<evidence type="ECO:0000256" key="10">
    <source>
        <dbReference type="ARBA" id="ARBA00022777"/>
    </source>
</evidence>
<proteinExistence type="inferred from homology"/>
<name>A0A9D5CN12_9LILI</name>
<dbReference type="InterPro" id="IPR019013">
    <property type="entry name" value="Vma21"/>
</dbReference>
<keyword evidence="6 18" id="KW-0812">Transmembrane</keyword>
<dbReference type="Pfam" id="PF00560">
    <property type="entry name" value="LRR_1"/>
    <property type="match status" value="4"/>
</dbReference>
<dbReference type="GO" id="GO:0005789">
    <property type="term" value="C:endoplasmic reticulum membrane"/>
    <property type="evidence" value="ECO:0007669"/>
    <property type="project" value="UniProtKB-SubCell"/>
</dbReference>
<dbReference type="GO" id="GO:0004674">
    <property type="term" value="F:protein serine/threonine kinase activity"/>
    <property type="evidence" value="ECO:0007669"/>
    <property type="project" value="UniProtKB-KW"/>
</dbReference>
<feature type="domain" description="Protein kinase" evidence="21">
    <location>
        <begin position="772"/>
        <end position="1045"/>
    </location>
</feature>
<dbReference type="SUPFAM" id="SSF52058">
    <property type="entry name" value="L domain-like"/>
    <property type="match status" value="1"/>
</dbReference>
<dbReference type="PROSITE" id="PS00108">
    <property type="entry name" value="PROTEIN_KINASE_ST"/>
    <property type="match status" value="1"/>
</dbReference>
<keyword evidence="14 18" id="KW-0472">Membrane</keyword>
<evidence type="ECO:0000256" key="2">
    <source>
        <dbReference type="ARBA" id="ARBA00022527"/>
    </source>
</evidence>
<dbReference type="PANTHER" id="PTHR48006:SF34">
    <property type="entry name" value="OS08G0203700 PROTEIN"/>
    <property type="match status" value="1"/>
</dbReference>
<dbReference type="OrthoDB" id="763721at2759"/>
<dbReference type="InterPro" id="IPR011009">
    <property type="entry name" value="Kinase-like_dom_sf"/>
</dbReference>
<dbReference type="Gene3D" id="2.60.120.430">
    <property type="entry name" value="Galactose-binding lectin"/>
    <property type="match status" value="1"/>
</dbReference>
<dbReference type="InterPro" id="IPR017441">
    <property type="entry name" value="Protein_kinase_ATP_BS"/>
</dbReference>
<evidence type="ECO:0000256" key="6">
    <source>
        <dbReference type="ARBA" id="ARBA00022692"/>
    </source>
</evidence>
<comment type="caution">
    <text evidence="22">The sequence shown here is derived from an EMBL/GenBank/DDBJ whole genome shotgun (WGS) entry which is preliminary data.</text>
</comment>
<dbReference type="AlphaFoldDB" id="A0A9D5CN12"/>
<dbReference type="Pfam" id="PF07714">
    <property type="entry name" value="PK_Tyr_Ser-Thr"/>
    <property type="match status" value="1"/>
</dbReference>
<dbReference type="FunFam" id="3.80.10.10:FF:000298">
    <property type="entry name" value="Putative LRR receptor-like serine/threonine-protein kinase"/>
    <property type="match status" value="1"/>
</dbReference>
<evidence type="ECO:0000256" key="18">
    <source>
        <dbReference type="HAMAP-Rule" id="MF_03058"/>
    </source>
</evidence>
<keyword evidence="23" id="KW-1185">Reference proteome</keyword>
<dbReference type="FunFam" id="3.30.200.20:FF:000140">
    <property type="entry name" value="Leucine-rich repeat receptor-like protein kinase"/>
    <property type="match status" value="1"/>
</dbReference>
<dbReference type="InterPro" id="IPR021720">
    <property type="entry name" value="Malectin_dom"/>
</dbReference>
<dbReference type="Proteomes" id="UP001085076">
    <property type="component" value="Miscellaneous, Linkage group lg04"/>
</dbReference>
<dbReference type="InterPro" id="IPR008271">
    <property type="entry name" value="Ser/Thr_kinase_AS"/>
</dbReference>
<evidence type="ECO:0000256" key="1">
    <source>
        <dbReference type="ARBA" id="ARBA00004162"/>
    </source>
</evidence>
<dbReference type="InterPro" id="IPR051824">
    <property type="entry name" value="LRR_Rcpt-Like_S/T_Kinase"/>
</dbReference>
<feature type="region of interest" description="Disordered" evidence="20">
    <location>
        <begin position="1066"/>
        <end position="1112"/>
    </location>
</feature>
<evidence type="ECO:0000259" key="21">
    <source>
        <dbReference type="PROSITE" id="PS50011"/>
    </source>
</evidence>
<evidence type="ECO:0000256" key="20">
    <source>
        <dbReference type="SAM" id="MobiDB-lite"/>
    </source>
</evidence>
<comment type="similarity">
    <text evidence="18">Belongs to the VMA21 family.</text>
</comment>
<feature type="transmembrane region" description="Helical" evidence="18">
    <location>
        <begin position="6"/>
        <end position="26"/>
    </location>
</feature>
<keyword evidence="7" id="KW-0732">Signal</keyword>
<evidence type="ECO:0000256" key="7">
    <source>
        <dbReference type="ARBA" id="ARBA00022729"/>
    </source>
</evidence>
<keyword evidence="5" id="KW-0808">Transferase</keyword>
<dbReference type="GO" id="GO:0005524">
    <property type="term" value="F:ATP binding"/>
    <property type="evidence" value="ECO:0007669"/>
    <property type="project" value="UniProtKB-UniRule"/>
</dbReference>
<keyword evidence="8" id="KW-0677">Repeat</keyword>
<dbReference type="CDD" id="cd14066">
    <property type="entry name" value="STKc_IRAK"/>
    <property type="match status" value="1"/>
</dbReference>
<feature type="transmembrane region" description="Helical" evidence="18">
    <location>
        <begin position="715"/>
        <end position="738"/>
    </location>
</feature>
<dbReference type="GO" id="GO:0070072">
    <property type="term" value="P:vacuolar proton-transporting V-type ATPase complex assembly"/>
    <property type="evidence" value="ECO:0007669"/>
    <property type="project" value="UniProtKB-UniRule"/>
</dbReference>
<evidence type="ECO:0000256" key="11">
    <source>
        <dbReference type="ARBA" id="ARBA00022824"/>
    </source>
</evidence>
<dbReference type="Gene3D" id="1.10.510.10">
    <property type="entry name" value="Transferase(Phosphotransferase) domain 1"/>
    <property type="match status" value="1"/>
</dbReference>
<keyword evidence="3" id="KW-0597">Phosphoprotein</keyword>
<dbReference type="Gene3D" id="3.80.10.10">
    <property type="entry name" value="Ribonuclease Inhibitor"/>
    <property type="match status" value="2"/>
</dbReference>
<dbReference type="InterPro" id="IPR000719">
    <property type="entry name" value="Prot_kinase_dom"/>
</dbReference>
<organism evidence="22 23">
    <name type="scientific">Dioscorea zingiberensis</name>
    <dbReference type="NCBI Taxonomy" id="325984"/>
    <lineage>
        <taxon>Eukaryota</taxon>
        <taxon>Viridiplantae</taxon>
        <taxon>Streptophyta</taxon>
        <taxon>Embryophyta</taxon>
        <taxon>Tracheophyta</taxon>
        <taxon>Spermatophyta</taxon>
        <taxon>Magnoliopsida</taxon>
        <taxon>Liliopsida</taxon>
        <taxon>Dioscoreales</taxon>
        <taxon>Dioscoreaceae</taxon>
        <taxon>Dioscorea</taxon>
    </lineage>
</organism>
<dbReference type="PROSITE" id="PS00107">
    <property type="entry name" value="PROTEIN_KINASE_ATP"/>
    <property type="match status" value="1"/>
</dbReference>
<dbReference type="SMART" id="SM00220">
    <property type="entry name" value="S_TKc"/>
    <property type="match status" value="1"/>
</dbReference>
<dbReference type="Pfam" id="PF13855">
    <property type="entry name" value="LRR_8"/>
    <property type="match status" value="1"/>
</dbReference>
<dbReference type="GO" id="GO:0012507">
    <property type="term" value="C:ER to Golgi transport vesicle membrane"/>
    <property type="evidence" value="ECO:0007669"/>
    <property type="project" value="UniProtKB-SubCell"/>
</dbReference>
<comment type="subcellular location">
    <subcellularLocation>
        <location evidence="1">Cell membrane</location>
        <topology evidence="1">Single-pass membrane protein</topology>
    </subcellularLocation>
    <subcellularLocation>
        <location evidence="18">Endoplasmic reticulum membrane</location>
        <topology evidence="18">Multi-pass membrane protein</topology>
    </subcellularLocation>
    <subcellularLocation>
        <location evidence="18">Endoplasmic reticulum-Golgi intermediate compartment membrane</location>
        <topology evidence="18">Multi-pass membrane protein</topology>
    </subcellularLocation>
    <subcellularLocation>
        <location evidence="18">Cytoplasmic vesicle</location>
        <location evidence="18">COPII-coated vesicle membrane</location>
        <topology evidence="18">Multi-pass membrane protein</topology>
    </subcellularLocation>
</comment>
<keyword evidence="12 19" id="KW-0067">ATP-binding</keyword>
<dbReference type="SUPFAM" id="SSF56112">
    <property type="entry name" value="Protein kinase-like (PK-like)"/>
    <property type="match status" value="1"/>
</dbReference>
<dbReference type="Pfam" id="PF11721">
    <property type="entry name" value="Malectin"/>
    <property type="match status" value="1"/>
</dbReference>
<evidence type="ECO:0000256" key="14">
    <source>
        <dbReference type="ARBA" id="ARBA00023136"/>
    </source>
</evidence>
<dbReference type="Pfam" id="PF09446">
    <property type="entry name" value="VMA21"/>
    <property type="match status" value="1"/>
</dbReference>
<reference evidence="22" key="2">
    <citation type="journal article" date="2022" name="Hortic Res">
        <title>The genome of Dioscorea zingiberensis sheds light on the biosynthesis, origin and evolution of the medicinally important diosgenin saponins.</title>
        <authorList>
            <person name="Li Y."/>
            <person name="Tan C."/>
            <person name="Li Z."/>
            <person name="Guo J."/>
            <person name="Li S."/>
            <person name="Chen X."/>
            <person name="Wang C."/>
            <person name="Dai X."/>
            <person name="Yang H."/>
            <person name="Song W."/>
            <person name="Hou L."/>
            <person name="Xu J."/>
            <person name="Tong Z."/>
            <person name="Xu A."/>
            <person name="Yuan X."/>
            <person name="Wang W."/>
            <person name="Yang Q."/>
            <person name="Chen L."/>
            <person name="Sun Z."/>
            <person name="Wang K."/>
            <person name="Pan B."/>
            <person name="Chen J."/>
            <person name="Bao Y."/>
            <person name="Liu F."/>
            <person name="Qi X."/>
            <person name="Gang D.R."/>
            <person name="Wen J."/>
            <person name="Li J."/>
        </authorList>
    </citation>
    <scope>NUCLEOTIDE SEQUENCE</scope>
    <source>
        <strain evidence="22">Dzin_1.0</strain>
    </source>
</reference>
<keyword evidence="10" id="KW-0418">Kinase</keyword>
<feature type="region of interest" description="Disordered" evidence="20">
    <location>
        <begin position="89"/>
        <end position="114"/>
    </location>
</feature>
<feature type="compositionally biased region" description="Polar residues" evidence="20">
    <location>
        <begin position="89"/>
        <end position="100"/>
    </location>
</feature>
<gene>
    <name evidence="22" type="ORF">J5N97_017887</name>
</gene>
<evidence type="ECO:0000256" key="5">
    <source>
        <dbReference type="ARBA" id="ARBA00022679"/>
    </source>
</evidence>
<evidence type="ECO:0000256" key="17">
    <source>
        <dbReference type="ARBA" id="ARBA00023329"/>
    </source>
</evidence>
<evidence type="ECO:0000256" key="13">
    <source>
        <dbReference type="ARBA" id="ARBA00022989"/>
    </source>
</evidence>
<evidence type="ECO:0000313" key="23">
    <source>
        <dbReference type="Proteomes" id="UP001085076"/>
    </source>
</evidence>
<keyword evidence="9 19" id="KW-0547">Nucleotide-binding</keyword>
<dbReference type="PROSITE" id="PS50011">
    <property type="entry name" value="PROTEIN_KINASE_DOM"/>
    <property type="match status" value="1"/>
</dbReference>
<keyword evidence="15" id="KW-0675">Receptor</keyword>
<evidence type="ECO:0000256" key="19">
    <source>
        <dbReference type="PROSITE-ProRule" id="PRU10141"/>
    </source>
</evidence>
<dbReference type="FunFam" id="3.80.10.10:FF:001380">
    <property type="entry name" value="Os05g0256100 protein"/>
    <property type="match status" value="1"/>
</dbReference>
<sequence>MAGVIQKFFLTSMIMWMAPIAIIYGFNHQIFPGSSQLSSSSQTLISGFLAVISVNFVIALYIIMAMKEPTNPEPQPDPSFLAEAKRSISQPSSSVASGNPETRDKRSTAQATTDPSEVRALNAILGRWGKAASDKWNISGEPCNGIAIDSTDIEGPEYNPAIKCDCSFVSNTTCHIIRLKVYALDVVGTIPDELQNLTYLNNLNLNQNYLTGPLPEFIGNLTDMQYLTVGTNALSGSIPKEIGNLKSLIVLSFGTNNFSGPLPPELGNLSNLEQLYIDSCGVSGEIPTELANLKKLITLWASGNNFTGKIPDFIGTWSNLNDLRLQGTSLQGPIPSSFANLTKLTNLRIGEIITSSSSLSFISNMTSLSTLVLRNTMISDTIPQDFAKYRSLQMLDLSFNNLTGQLPDSLFNLTSLSYLFLGNNSLSGSLPTQKRSSLLNIDLSYNQLSGSFPSWVSEQNLNLNLVANNFVFGNSNISVLPSGLNCLQQDVPCNRGLPVYSSFAIKCGGNQNIMSSDGVLYEADNSNLTTASYYVTEPNKWAVSTVGRFADASNFSYILASSSQFQNTLDPELYQTARLSPSSLRYYGIGLQNGNYSIKLQFSEINFPDPPTWKSVGRRLFDIYIQGNRLEKDFDIRKEADGKSFSAVVREYTAPVTNNFLEIHFFWAGKGTCCVPLQGYYGASVSAISVSPYDFIPTVSNNPPSTSSKNNKTGLVVGLAAAAATLVLVATIGLFIWWKRRRLSDDDEEMLGMISDAHIFTYSELRAATGDFNLDNKLGEGGFGSVFKGKLSDERVVAVKQLSELSRHGKRQFITEIATISAVQHRNLVILYGCCIEGNNRLLVYEYLENGSLDQAIFDKKIFLDWPTRFEICLGTARGLAYLHEESRLRIVHRDVKASNILIDADLHPKISDFGLAKLYDDKKTHISTKVAGTIGYLAPEYAMRGHLTEKADIFAFGVVVLEVICGRRNADQSLDAAKVYLLEWAWHLHEKKSELEMIDPMLPSFNEEEARRVIGVALLCTQSSSSLRPPMSRVVAMLTGDIEITEVTTRPGYLTDWQWNDTSNYVSSSNTETPGEISGNNQSFLPSNETKESSTCSPAEPILSRAISEGR</sequence>
<evidence type="ECO:0000256" key="4">
    <source>
        <dbReference type="ARBA" id="ARBA00022614"/>
    </source>
</evidence>
<feature type="transmembrane region" description="Helical" evidence="18">
    <location>
        <begin position="47"/>
        <end position="66"/>
    </location>
</feature>
<feature type="compositionally biased region" description="Polar residues" evidence="20">
    <location>
        <begin position="1066"/>
        <end position="1098"/>
    </location>
</feature>
<dbReference type="InterPro" id="IPR001611">
    <property type="entry name" value="Leu-rich_rpt"/>
</dbReference>
<evidence type="ECO:0000256" key="8">
    <source>
        <dbReference type="ARBA" id="ARBA00022737"/>
    </source>
</evidence>
<evidence type="ECO:0000256" key="16">
    <source>
        <dbReference type="ARBA" id="ARBA00023180"/>
    </source>
</evidence>
<keyword evidence="11 18" id="KW-0256">Endoplasmic reticulum</keyword>
<keyword evidence="13 18" id="KW-1133">Transmembrane helix</keyword>
<evidence type="ECO:0000256" key="15">
    <source>
        <dbReference type="ARBA" id="ARBA00023170"/>
    </source>
</evidence>
<dbReference type="Gene3D" id="3.30.200.20">
    <property type="entry name" value="Phosphorylase Kinase, domain 1"/>
    <property type="match status" value="1"/>
</dbReference>
<dbReference type="InterPro" id="IPR032675">
    <property type="entry name" value="LRR_dom_sf"/>
</dbReference>
<evidence type="ECO:0000256" key="3">
    <source>
        <dbReference type="ARBA" id="ARBA00022553"/>
    </source>
</evidence>
<evidence type="ECO:0000256" key="12">
    <source>
        <dbReference type="ARBA" id="ARBA00022840"/>
    </source>
</evidence>
<reference evidence="22" key="1">
    <citation type="submission" date="2021-03" db="EMBL/GenBank/DDBJ databases">
        <authorList>
            <person name="Li Z."/>
            <person name="Yang C."/>
        </authorList>
    </citation>
    <scope>NUCLEOTIDE SEQUENCE</scope>
    <source>
        <strain evidence="22">Dzin_1.0</strain>
        <tissue evidence="22">Leaf</tissue>
    </source>
</reference>
<dbReference type="GO" id="GO:0005886">
    <property type="term" value="C:plasma membrane"/>
    <property type="evidence" value="ECO:0007669"/>
    <property type="project" value="UniProtKB-SubCell"/>
</dbReference>
<keyword evidence="4" id="KW-0433">Leucine-rich repeat</keyword>
<dbReference type="EMBL" id="JAGGNH010000004">
    <property type="protein sequence ID" value="KAJ0975922.1"/>
    <property type="molecule type" value="Genomic_DNA"/>
</dbReference>
<evidence type="ECO:0000256" key="9">
    <source>
        <dbReference type="ARBA" id="ARBA00022741"/>
    </source>
</evidence>
<comment type="function">
    <text evidence="18">Required for the assembly of the V0 complex of the vacuolar ATPase (V-ATPase) in the endoplasmic reticulum.</text>
</comment>
<keyword evidence="16" id="KW-0325">Glycoprotein</keyword>
<evidence type="ECO:0000313" key="22">
    <source>
        <dbReference type="EMBL" id="KAJ0975922.1"/>
    </source>
</evidence>
<dbReference type="GO" id="GO:0033116">
    <property type="term" value="C:endoplasmic reticulum-Golgi intermediate compartment membrane"/>
    <property type="evidence" value="ECO:0007669"/>
    <property type="project" value="UniProtKB-SubCell"/>
</dbReference>
<protein>
    <recommendedName>
        <fullName evidence="18">Vacuolar ATPase assembly integral membrane protein VMA21 homolog</fullName>
    </recommendedName>
</protein>
<dbReference type="HAMAP" id="MF_03058">
    <property type="entry name" value="VMA21"/>
    <property type="match status" value="1"/>
</dbReference>
<comment type="caution">
    <text evidence="18">Lacks conserved residue(s) required for the propagation of feature annotation.</text>
</comment>
<dbReference type="FunFam" id="1.10.510.10:FF:000044">
    <property type="entry name" value="Putative LRR receptor-like serine/threonine-protein kinase"/>
    <property type="match status" value="1"/>
</dbReference>